<keyword evidence="3" id="KW-1185">Reference proteome</keyword>
<accession>A0A9P4IVZ0</accession>
<keyword evidence="1" id="KW-0732">Signal</keyword>
<proteinExistence type="predicted"/>
<dbReference type="EMBL" id="ML996092">
    <property type="protein sequence ID" value="KAF2148847.1"/>
    <property type="molecule type" value="Genomic_DNA"/>
</dbReference>
<dbReference type="OrthoDB" id="3643156at2759"/>
<reference evidence="2" key="1">
    <citation type="journal article" date="2020" name="Stud. Mycol.">
        <title>101 Dothideomycetes genomes: a test case for predicting lifestyles and emergence of pathogens.</title>
        <authorList>
            <person name="Haridas S."/>
            <person name="Albert R."/>
            <person name="Binder M."/>
            <person name="Bloem J."/>
            <person name="Labutti K."/>
            <person name="Salamov A."/>
            <person name="Andreopoulos B."/>
            <person name="Baker S."/>
            <person name="Barry K."/>
            <person name="Bills G."/>
            <person name="Bluhm B."/>
            <person name="Cannon C."/>
            <person name="Castanera R."/>
            <person name="Culley D."/>
            <person name="Daum C."/>
            <person name="Ezra D."/>
            <person name="Gonzalez J."/>
            <person name="Henrissat B."/>
            <person name="Kuo A."/>
            <person name="Liang C."/>
            <person name="Lipzen A."/>
            <person name="Lutzoni F."/>
            <person name="Magnuson J."/>
            <person name="Mondo S."/>
            <person name="Nolan M."/>
            <person name="Ohm R."/>
            <person name="Pangilinan J."/>
            <person name="Park H.-J."/>
            <person name="Ramirez L."/>
            <person name="Alfaro M."/>
            <person name="Sun H."/>
            <person name="Tritt A."/>
            <person name="Yoshinaga Y."/>
            <person name="Zwiers L.-H."/>
            <person name="Turgeon B."/>
            <person name="Goodwin S."/>
            <person name="Spatafora J."/>
            <person name="Crous P."/>
            <person name="Grigoriev I."/>
        </authorList>
    </citation>
    <scope>NUCLEOTIDE SEQUENCE</scope>
    <source>
        <strain evidence="2">CBS 260.36</strain>
    </source>
</reference>
<evidence type="ECO:0000313" key="2">
    <source>
        <dbReference type="EMBL" id="KAF2148847.1"/>
    </source>
</evidence>
<dbReference type="Proteomes" id="UP000799439">
    <property type="component" value="Unassembled WGS sequence"/>
</dbReference>
<protein>
    <submittedName>
        <fullName evidence="2">Uncharacterized protein</fullName>
    </submittedName>
</protein>
<evidence type="ECO:0000313" key="3">
    <source>
        <dbReference type="Proteomes" id="UP000799439"/>
    </source>
</evidence>
<sequence>MPYCWSIVLAILSIIHLLSAGQVVPNDKSVRPLHDYYRICPLPKCERCSSIEEIRSPGIGLILETSHGAAAIRHHNGTYQHVGLINGDAPYTALLHDLYTGPQDRQPAHIDSNWEKFLYVKNRAQRHMNKLLGRPATPDTAVLAAMVFALLDETRKQMSGQPIVAAILSSPDHIRLTDEETKDIFDYLGIRNLMAEPDSLENLYSTSAAYAGHGRGLCDSYTDAYACEKEEWYLPDQTVLHIDFNRETLSGIIKSLRRAVELGAAHTSFIDPDLGYGRLNLIPEPNVEAYWTAISTRIRALAVSYERRIDELLLTGTSATNARFQAAVKDALGDIVADHVLSALGSGDEDERKEFLSFATARGAAEVAKRRQEGPIRCAQSDACRERRERERTEL</sequence>
<name>A0A9P4IVZ0_9PEZI</name>
<gene>
    <name evidence="2" type="ORF">K461DRAFT_246983</name>
</gene>
<feature type="signal peptide" evidence="1">
    <location>
        <begin position="1"/>
        <end position="20"/>
    </location>
</feature>
<feature type="chain" id="PRO_5040296974" evidence="1">
    <location>
        <begin position="21"/>
        <end position="395"/>
    </location>
</feature>
<organism evidence="2 3">
    <name type="scientific">Myriangium duriaei CBS 260.36</name>
    <dbReference type="NCBI Taxonomy" id="1168546"/>
    <lineage>
        <taxon>Eukaryota</taxon>
        <taxon>Fungi</taxon>
        <taxon>Dikarya</taxon>
        <taxon>Ascomycota</taxon>
        <taxon>Pezizomycotina</taxon>
        <taxon>Dothideomycetes</taxon>
        <taxon>Dothideomycetidae</taxon>
        <taxon>Myriangiales</taxon>
        <taxon>Myriangiaceae</taxon>
        <taxon>Myriangium</taxon>
    </lineage>
</organism>
<dbReference type="AlphaFoldDB" id="A0A9P4IVZ0"/>
<evidence type="ECO:0000256" key="1">
    <source>
        <dbReference type="SAM" id="SignalP"/>
    </source>
</evidence>
<comment type="caution">
    <text evidence="2">The sequence shown here is derived from an EMBL/GenBank/DDBJ whole genome shotgun (WGS) entry which is preliminary data.</text>
</comment>